<evidence type="ECO:0000313" key="1">
    <source>
        <dbReference type="EMBL" id="QDR72951.1"/>
    </source>
</evidence>
<name>A0A517D6G5_LIMRT</name>
<sequence length="153" mass="17383">MGTYPDVNIAYFSFQNKINKEANSPNPDTQIFLDENGSIDFYLRCSVNFGTVFQSLLENSNWYLYLTVLSEESGLEEQIYLDQIFGPIPSQSGSVSFEVGFPIKIDGKLIKRNNIKSLDIELSVSPRTDEDPDFNQSVKEGCFFKTILPIWSN</sequence>
<proteinExistence type="predicted"/>
<protein>
    <submittedName>
        <fullName evidence="1">Uncharacterized protein</fullName>
    </submittedName>
</protein>
<reference evidence="1 2" key="1">
    <citation type="submission" date="2019-07" db="EMBL/GenBank/DDBJ databases">
        <title>Gastrointestinal microbiota of Peromyscus leucopus, the white-footed mouse.</title>
        <authorList>
            <person name="Milovic A."/>
            <person name="Bassam K."/>
            <person name="Barbour A.G."/>
        </authorList>
    </citation>
    <scope>NUCLEOTIDE SEQUENCE [LARGE SCALE GENOMIC DNA]</scope>
    <source>
        <strain evidence="1 2">LL7</strain>
    </source>
</reference>
<organism evidence="1 2">
    <name type="scientific">Limosilactobacillus reuteri</name>
    <name type="common">Lactobacillus reuteri</name>
    <dbReference type="NCBI Taxonomy" id="1598"/>
    <lineage>
        <taxon>Bacteria</taxon>
        <taxon>Bacillati</taxon>
        <taxon>Bacillota</taxon>
        <taxon>Bacilli</taxon>
        <taxon>Lactobacillales</taxon>
        <taxon>Lactobacillaceae</taxon>
        <taxon>Limosilactobacillus</taxon>
    </lineage>
</organism>
<accession>A0A517D6G5</accession>
<dbReference type="Proteomes" id="UP000316394">
    <property type="component" value="Chromosome"/>
</dbReference>
<dbReference type="RefSeq" id="WP_144227411.1">
    <property type="nucleotide sequence ID" value="NZ_CP041676.1"/>
</dbReference>
<gene>
    <name evidence="1" type="ORF">FOD75_07695</name>
</gene>
<dbReference type="AlphaFoldDB" id="A0A517D6G5"/>
<evidence type="ECO:0000313" key="2">
    <source>
        <dbReference type="Proteomes" id="UP000316394"/>
    </source>
</evidence>
<dbReference type="EMBL" id="CP041676">
    <property type="protein sequence ID" value="QDR72951.1"/>
    <property type="molecule type" value="Genomic_DNA"/>
</dbReference>